<dbReference type="STRING" id="1122189.SAMN02745165_01462"/>
<reference evidence="3 4" key="1">
    <citation type="submission" date="2016-11" db="EMBL/GenBank/DDBJ databases">
        <authorList>
            <person name="Jaros S."/>
            <person name="Januszkiewicz K."/>
            <person name="Wedrychowicz H."/>
        </authorList>
    </citation>
    <scope>NUCLEOTIDE SEQUENCE [LARGE SCALE GENOMIC DNA]</scope>
    <source>
        <strain evidence="3 4">DSM 5091</strain>
    </source>
</reference>
<dbReference type="InterPro" id="IPR028976">
    <property type="entry name" value="CheC-like_sf"/>
</dbReference>
<dbReference type="GO" id="GO:0006935">
    <property type="term" value="P:chemotaxis"/>
    <property type="evidence" value="ECO:0007669"/>
    <property type="project" value="UniProtKB-KW"/>
</dbReference>
<dbReference type="Gene3D" id="3.40.1550.10">
    <property type="entry name" value="CheC-like"/>
    <property type="match status" value="2"/>
</dbReference>
<dbReference type="RefSeq" id="WP_072907361.1">
    <property type="nucleotide sequence ID" value="NZ_FQZT01000004.1"/>
</dbReference>
<dbReference type="SUPFAM" id="SSF103039">
    <property type="entry name" value="CheC-like"/>
    <property type="match status" value="2"/>
</dbReference>
<keyword evidence="4" id="KW-1185">Reference proteome</keyword>
<feature type="region of interest" description="Disordered" evidence="2">
    <location>
        <begin position="193"/>
        <end position="234"/>
    </location>
</feature>
<dbReference type="EMBL" id="FQZT01000004">
    <property type="protein sequence ID" value="SHJ06642.1"/>
    <property type="molecule type" value="Genomic_DNA"/>
</dbReference>
<dbReference type="Proteomes" id="UP000184171">
    <property type="component" value="Unassembled WGS sequence"/>
</dbReference>
<evidence type="ECO:0000256" key="2">
    <source>
        <dbReference type="SAM" id="MobiDB-lite"/>
    </source>
</evidence>
<keyword evidence="1" id="KW-0145">Chemotaxis</keyword>
<protein>
    <recommendedName>
        <fullName evidence="5">Chemotaxis phosphatase CheX</fullName>
    </recommendedName>
</protein>
<proteinExistence type="predicted"/>
<name>A0A1M6G9Q2_MALRU</name>
<evidence type="ECO:0000313" key="4">
    <source>
        <dbReference type="Proteomes" id="UP000184171"/>
    </source>
</evidence>
<evidence type="ECO:0008006" key="5">
    <source>
        <dbReference type="Google" id="ProtNLM"/>
    </source>
</evidence>
<accession>A0A1M6G9Q2</accession>
<dbReference type="OrthoDB" id="5428968at2"/>
<evidence type="ECO:0000313" key="3">
    <source>
        <dbReference type="EMBL" id="SHJ06642.1"/>
    </source>
</evidence>
<dbReference type="AlphaFoldDB" id="A0A1M6G9Q2"/>
<sequence length="630" mass="66909">MDQRGIIDVVCRTGVENLATEIGALLGRELSCNDIQLQLSSKDTIFSDISRPTTALTRMTVSGDKEGDCFLLTPISSSIMLGGTLIMLPEDMIEEHIQSGKLDGELSDAFGEVANIIAGVFTQAFVDKYAKTIRFIKKTVEELVPTKIDLGSSEPFPPGTYYVASCILADGDEELGQVEFIVPVDVFELESEADEVPAAPAAEAEPAAATPSPEPAAVSEQPAAAEAEPVAEAPAAEPKPLFADAKKLTDTVFNATISQIGEEIGALLGQDLKCDDIQLLMTSKADFFANHCTDRVNMAYMKVSGDREGCGFMFTQIPDAIVLGGTLIMLPDDQIEEQASQKVLEGEVEDAFGEVANILAGGLTQVFLDRYPKQIRFVRTESTLITPTKIDMAGDEPFPEGDYYLASFSINMEGQDLDRLLLLFPAHVFDLDGYSQPQAAAAPADAPDPAADANAAPSANAVQPAAAGTQQAAQPTAQGSVASQAAAEFAAATTQPAATAAAPVNGPPLVLVIAEDPNAAQPFTDALNAAQFDSRVLSFQDDIKAPFQSNQILGAVLIMSRVNEKGFATAIKLQSSGQALPPLIFAGPEWTRTTVLRAIKYGARDILITPTPPEEIQQKIGEHFKLRQAS</sequence>
<feature type="compositionally biased region" description="Low complexity" evidence="2">
    <location>
        <begin position="196"/>
        <end position="234"/>
    </location>
</feature>
<feature type="region of interest" description="Disordered" evidence="2">
    <location>
        <begin position="439"/>
        <end position="476"/>
    </location>
</feature>
<organism evidence="3 4">
    <name type="scientific">Malonomonas rubra DSM 5091</name>
    <dbReference type="NCBI Taxonomy" id="1122189"/>
    <lineage>
        <taxon>Bacteria</taxon>
        <taxon>Pseudomonadati</taxon>
        <taxon>Thermodesulfobacteriota</taxon>
        <taxon>Desulfuromonadia</taxon>
        <taxon>Desulfuromonadales</taxon>
        <taxon>Geopsychrobacteraceae</taxon>
        <taxon>Malonomonas</taxon>
    </lineage>
</organism>
<gene>
    <name evidence="3" type="ORF">SAMN02745165_01462</name>
</gene>
<evidence type="ECO:0000256" key="1">
    <source>
        <dbReference type="ARBA" id="ARBA00022500"/>
    </source>
</evidence>